<proteinExistence type="predicted"/>
<accession>A0ABQ6F4H2</accession>
<dbReference type="Proteomes" id="UP001157138">
    <property type="component" value="Unassembled WGS sequence"/>
</dbReference>
<keyword evidence="1" id="KW-1133">Transmembrane helix</keyword>
<keyword evidence="3" id="KW-1185">Reference proteome</keyword>
<name>A0ABQ6F4H2_9VIBR</name>
<evidence type="ECO:0000313" key="3">
    <source>
        <dbReference type="Proteomes" id="UP001157138"/>
    </source>
</evidence>
<keyword evidence="1" id="KW-0472">Membrane</keyword>
<evidence type="ECO:0000313" key="2">
    <source>
        <dbReference type="EMBL" id="GLT20438.1"/>
    </source>
</evidence>
<sequence length="43" mass="4826">MTEFEQKMLEEAQKQTAHLTVIKSIVVVIWVFVAVGTGAMFTL</sequence>
<feature type="transmembrane region" description="Helical" evidence="1">
    <location>
        <begin position="21"/>
        <end position="41"/>
    </location>
</feature>
<protein>
    <submittedName>
        <fullName evidence="2">Uncharacterized protein</fullName>
    </submittedName>
</protein>
<dbReference type="RefSeq" id="WP_284194265.1">
    <property type="nucleotide sequence ID" value="NZ_BSPW01000113.1"/>
</dbReference>
<gene>
    <name evidence="2" type="ORF">GCM10007938_42230</name>
</gene>
<keyword evidence="1" id="KW-0812">Transmembrane</keyword>
<organism evidence="2 3">
    <name type="scientific">Vibrio zhanjiangensis</name>
    <dbReference type="NCBI Taxonomy" id="1046128"/>
    <lineage>
        <taxon>Bacteria</taxon>
        <taxon>Pseudomonadati</taxon>
        <taxon>Pseudomonadota</taxon>
        <taxon>Gammaproteobacteria</taxon>
        <taxon>Vibrionales</taxon>
        <taxon>Vibrionaceae</taxon>
        <taxon>Vibrio</taxon>
    </lineage>
</organism>
<reference evidence="3" key="1">
    <citation type="journal article" date="2019" name="Int. J. Syst. Evol. Microbiol.">
        <title>The Global Catalogue of Microorganisms (GCM) 10K type strain sequencing project: providing services to taxonomists for standard genome sequencing and annotation.</title>
        <authorList>
            <consortium name="The Broad Institute Genomics Platform"/>
            <consortium name="The Broad Institute Genome Sequencing Center for Infectious Disease"/>
            <person name="Wu L."/>
            <person name="Ma J."/>
        </authorList>
    </citation>
    <scope>NUCLEOTIDE SEQUENCE [LARGE SCALE GENOMIC DNA]</scope>
    <source>
        <strain evidence="3">NBRC 108723</strain>
    </source>
</reference>
<dbReference type="EMBL" id="BSPW01000113">
    <property type="protein sequence ID" value="GLT20438.1"/>
    <property type="molecule type" value="Genomic_DNA"/>
</dbReference>
<evidence type="ECO:0000256" key="1">
    <source>
        <dbReference type="SAM" id="Phobius"/>
    </source>
</evidence>
<comment type="caution">
    <text evidence="2">The sequence shown here is derived from an EMBL/GenBank/DDBJ whole genome shotgun (WGS) entry which is preliminary data.</text>
</comment>